<dbReference type="PANTHER" id="PTHR30136:SF24">
    <property type="entry name" value="HTH-TYPE TRANSCRIPTIONAL REPRESSOR ALLR"/>
    <property type="match status" value="1"/>
</dbReference>
<evidence type="ECO:0000256" key="3">
    <source>
        <dbReference type="ARBA" id="ARBA00023163"/>
    </source>
</evidence>
<dbReference type="InterPro" id="IPR050707">
    <property type="entry name" value="HTH_MetabolicPath_Reg"/>
</dbReference>
<dbReference type="Proteomes" id="UP001500631">
    <property type="component" value="Unassembled WGS sequence"/>
</dbReference>
<organism evidence="8 9">
    <name type="scientific">Wohlfahrtiimonas larvae</name>
    <dbReference type="NCBI Taxonomy" id="1157986"/>
    <lineage>
        <taxon>Bacteria</taxon>
        <taxon>Pseudomonadati</taxon>
        <taxon>Pseudomonadota</taxon>
        <taxon>Gammaproteobacteria</taxon>
        <taxon>Cardiobacteriales</taxon>
        <taxon>Ignatzschineriaceae</taxon>
        <taxon>Wohlfahrtiimonas</taxon>
    </lineage>
</organism>
<keyword evidence="9" id="KW-1185">Reference proteome</keyword>
<evidence type="ECO:0000256" key="4">
    <source>
        <dbReference type="ARBA" id="ARBA00040379"/>
    </source>
</evidence>
<reference evidence="9" key="1">
    <citation type="journal article" date="2019" name="Int. J. Syst. Evol. Microbiol.">
        <title>The Global Catalogue of Microorganisms (GCM) 10K type strain sequencing project: providing services to taxonomists for standard genome sequencing and annotation.</title>
        <authorList>
            <consortium name="The Broad Institute Genomics Platform"/>
            <consortium name="The Broad Institute Genome Sequencing Center for Infectious Disease"/>
            <person name="Wu L."/>
            <person name="Ma J."/>
        </authorList>
    </citation>
    <scope>NUCLEOTIDE SEQUENCE [LARGE SCALE GENOMIC DNA]</scope>
    <source>
        <strain evidence="9">JCM 18424</strain>
    </source>
</reference>
<dbReference type="RefSeq" id="WP_245831184.1">
    <property type="nucleotide sequence ID" value="NZ_BAABKE010000004.1"/>
</dbReference>
<gene>
    <name evidence="8" type="ORF">GCM10023338_15090</name>
</gene>
<evidence type="ECO:0000256" key="2">
    <source>
        <dbReference type="ARBA" id="ARBA00023125"/>
    </source>
</evidence>
<keyword evidence="2" id="KW-0238">DNA-binding</keyword>
<dbReference type="InterPro" id="IPR029016">
    <property type="entry name" value="GAF-like_dom_sf"/>
</dbReference>
<protein>
    <recommendedName>
        <fullName evidence="4">HTH-type transcriptional repressor AllR</fullName>
    </recommendedName>
    <alternativeName>
        <fullName evidence="5">Negative regulator of allantoin and glyoxylate utilization operons</fullName>
    </alternativeName>
</protein>
<comment type="caution">
    <text evidence="8">The sequence shown here is derived from an EMBL/GenBank/DDBJ whole genome shotgun (WGS) entry which is preliminary data.</text>
</comment>
<keyword evidence="1" id="KW-0805">Transcription regulation</keyword>
<dbReference type="InterPro" id="IPR036390">
    <property type="entry name" value="WH_DNA-bd_sf"/>
</dbReference>
<evidence type="ECO:0000313" key="8">
    <source>
        <dbReference type="EMBL" id="GAA5100414.1"/>
    </source>
</evidence>
<proteinExistence type="predicted"/>
<name>A0ABP9MWD1_9GAMM</name>
<dbReference type="PROSITE" id="PS51077">
    <property type="entry name" value="HTH_ICLR"/>
    <property type="match status" value="1"/>
</dbReference>
<feature type="domain" description="IclR-ED" evidence="7">
    <location>
        <begin position="57"/>
        <end position="240"/>
    </location>
</feature>
<dbReference type="EMBL" id="BAABKE010000004">
    <property type="protein sequence ID" value="GAA5100414.1"/>
    <property type="molecule type" value="Genomic_DNA"/>
</dbReference>
<dbReference type="PANTHER" id="PTHR30136">
    <property type="entry name" value="HELIX-TURN-HELIX TRANSCRIPTIONAL REGULATOR, ICLR FAMILY"/>
    <property type="match status" value="1"/>
</dbReference>
<evidence type="ECO:0000259" key="6">
    <source>
        <dbReference type="PROSITE" id="PS51077"/>
    </source>
</evidence>
<dbReference type="InterPro" id="IPR014757">
    <property type="entry name" value="Tscrpt_reg_IclR_C"/>
</dbReference>
<evidence type="ECO:0000256" key="1">
    <source>
        <dbReference type="ARBA" id="ARBA00023015"/>
    </source>
</evidence>
<dbReference type="SUPFAM" id="SSF46785">
    <property type="entry name" value="Winged helix' DNA-binding domain"/>
    <property type="match status" value="1"/>
</dbReference>
<evidence type="ECO:0000256" key="5">
    <source>
        <dbReference type="ARBA" id="ARBA00042627"/>
    </source>
</evidence>
<accession>A0ABP9MWD1</accession>
<evidence type="ECO:0000259" key="7">
    <source>
        <dbReference type="PROSITE" id="PS51078"/>
    </source>
</evidence>
<dbReference type="PROSITE" id="PS51078">
    <property type="entry name" value="ICLR_ED"/>
    <property type="match status" value="1"/>
</dbReference>
<dbReference type="SUPFAM" id="SSF55781">
    <property type="entry name" value="GAF domain-like"/>
    <property type="match status" value="1"/>
</dbReference>
<feature type="domain" description="HTH iclR-type" evidence="6">
    <location>
        <begin position="1"/>
        <end position="63"/>
    </location>
</feature>
<dbReference type="InterPro" id="IPR036388">
    <property type="entry name" value="WH-like_DNA-bd_sf"/>
</dbReference>
<dbReference type="Pfam" id="PF01614">
    <property type="entry name" value="IclR_C"/>
    <property type="match status" value="1"/>
</dbReference>
<evidence type="ECO:0000313" key="9">
    <source>
        <dbReference type="Proteomes" id="UP001500631"/>
    </source>
</evidence>
<keyword evidence="3" id="KW-0804">Transcription</keyword>
<dbReference type="Gene3D" id="3.30.450.40">
    <property type="match status" value="1"/>
</dbReference>
<sequence>MKGSDRLLNILSYIASSDKPVFPKSIAEDLKIPVSTVYRNLNILMLWEFVAFSKRYGAYILGAQSLKGKVLHQKYSLFGAEAGQVLSDLAKKTGESAAIVVADYYETICIAMVESHQALRCSFVEGRVNRLIYGASGKTLLAHKSPEIREMILRLSLPDTGLDETAFVQELDLIRSQGYGRTVGEIDPGVLGISAPIKRNQNTLAVVTLMAPFFRSQDKEDQWINDVLEASDEISMLVSIN</sequence>
<dbReference type="Gene3D" id="1.10.10.10">
    <property type="entry name" value="Winged helix-like DNA-binding domain superfamily/Winged helix DNA-binding domain"/>
    <property type="match status" value="1"/>
</dbReference>
<dbReference type="InterPro" id="IPR005471">
    <property type="entry name" value="Tscrpt_reg_IclR_N"/>
</dbReference>